<gene>
    <name evidence="3" type="ORF">GGQ88_003890</name>
</gene>
<dbReference type="Proteomes" id="UP000562395">
    <property type="component" value="Unassembled WGS sequence"/>
</dbReference>
<dbReference type="GO" id="GO:0004386">
    <property type="term" value="F:helicase activity"/>
    <property type="evidence" value="ECO:0007669"/>
    <property type="project" value="UniProtKB-KW"/>
</dbReference>
<organism evidence="3 4">
    <name type="scientific">Novosphingobium hassiacum</name>
    <dbReference type="NCBI Taxonomy" id="173676"/>
    <lineage>
        <taxon>Bacteria</taxon>
        <taxon>Pseudomonadati</taxon>
        <taxon>Pseudomonadota</taxon>
        <taxon>Alphaproteobacteria</taxon>
        <taxon>Sphingomonadales</taxon>
        <taxon>Sphingomonadaceae</taxon>
        <taxon>Novosphingobium</taxon>
    </lineage>
</organism>
<dbReference type="Gene3D" id="3.40.50.300">
    <property type="entry name" value="P-loop containing nucleotide triphosphate hydrolases"/>
    <property type="match status" value="2"/>
</dbReference>
<dbReference type="AlphaFoldDB" id="A0A7W6A0N3"/>
<protein>
    <submittedName>
        <fullName evidence="3">Superfamily II DNA or RNA helicase</fullName>
    </submittedName>
</protein>
<dbReference type="GO" id="GO:0005524">
    <property type="term" value="F:ATP binding"/>
    <property type="evidence" value="ECO:0007669"/>
    <property type="project" value="InterPro"/>
</dbReference>
<keyword evidence="3" id="KW-0547">Nucleotide-binding</keyword>
<accession>A0A7W6A0N3</accession>
<feature type="region of interest" description="Disordered" evidence="1">
    <location>
        <begin position="1"/>
        <end position="29"/>
    </location>
</feature>
<dbReference type="SMART" id="SM00487">
    <property type="entry name" value="DEXDc"/>
    <property type="match status" value="1"/>
</dbReference>
<evidence type="ECO:0000259" key="2">
    <source>
        <dbReference type="SMART" id="SM00487"/>
    </source>
</evidence>
<dbReference type="InterPro" id="IPR014001">
    <property type="entry name" value="Helicase_ATP-bd"/>
</dbReference>
<dbReference type="InterPro" id="IPR050742">
    <property type="entry name" value="Helicase_Restrict-Modif_Enz"/>
</dbReference>
<proteinExistence type="predicted"/>
<reference evidence="3 4" key="1">
    <citation type="submission" date="2020-08" db="EMBL/GenBank/DDBJ databases">
        <title>Genomic Encyclopedia of Type Strains, Phase IV (KMG-IV): sequencing the most valuable type-strain genomes for metagenomic binning, comparative biology and taxonomic classification.</title>
        <authorList>
            <person name="Goeker M."/>
        </authorList>
    </citation>
    <scope>NUCLEOTIDE SEQUENCE [LARGE SCALE GENOMIC DNA]</scope>
    <source>
        <strain evidence="3 4">DSM 14552</strain>
    </source>
</reference>
<dbReference type="RefSeq" id="WP_183615064.1">
    <property type="nucleotide sequence ID" value="NZ_JACICY010000017.1"/>
</dbReference>
<keyword evidence="3" id="KW-0378">Hydrolase</keyword>
<dbReference type="GO" id="GO:0016787">
    <property type="term" value="F:hydrolase activity"/>
    <property type="evidence" value="ECO:0007669"/>
    <property type="project" value="InterPro"/>
</dbReference>
<comment type="caution">
    <text evidence="3">The sequence shown here is derived from an EMBL/GenBank/DDBJ whole genome shotgun (WGS) entry which is preliminary data.</text>
</comment>
<evidence type="ECO:0000313" key="4">
    <source>
        <dbReference type="Proteomes" id="UP000562395"/>
    </source>
</evidence>
<dbReference type="Pfam" id="PF04851">
    <property type="entry name" value="ResIII"/>
    <property type="match status" value="1"/>
</dbReference>
<sequence length="669" mass="75602">MLKTWNDQSPDFRSDDDPGDQHCEQGASARTARDYQINLVDNLEEILARSDYAYLEAPTGTGKTVVMAMLARSLGIGEVYYLAHTIDLLKQARASLAELVEEGLADPAQRWHFLTWRKYVSSSIKGLIDKETPHIALVDECHMGGAFQSANQQKRCFPVIRSMAHKTVWISATPWMLNESTMGQRQNHTAFYGYQSAFDSGHLNSVDLVRVDCSLKLELKLSDEYRDLTRAFQHEKSNILIDEDCADSTFEKLTRRVQELAGRGLRPRDVPALVEHRYRLMANLYQANHSGSKAIFWLPSKAHARACAQYINTIFGTQDYATAILGESRAGQGADEIDPQLQAWRDPHGTTKIACVVYRLREGFDYPELHLGFDCAWNPYNYRNAIQKIGRLIRKAEQKPGSTYYYAVDALSVAVSRSRQYYRSFLDPMREVYAAEDELTFSLDTLADVAMLKTNISPDGQFSTTVPKRTAIRLAGINIPVERVPLFDVEFAAGSIQHSRIELSSFSKGNSTIQAEALVEDIIQGRAKLRQYGDLSQAEERLKNLLSPSFPGHRPDLRARLIASGHLQPRAARIEATRAKLEGLLCGIESGEVRWNSRHPDWKWLEKYSNPTCNCFRPEVRERLIKCGALKPAGPRLEAKVRLNLVMEKVRIPTIARMFSDLMPRSVPS</sequence>
<dbReference type="InterPro" id="IPR027417">
    <property type="entry name" value="P-loop_NTPase"/>
</dbReference>
<keyword evidence="3" id="KW-0347">Helicase</keyword>
<feature type="compositionally biased region" description="Basic and acidic residues" evidence="1">
    <location>
        <begin position="10"/>
        <end position="23"/>
    </location>
</feature>
<evidence type="ECO:0000313" key="3">
    <source>
        <dbReference type="EMBL" id="MBB3862588.1"/>
    </source>
</evidence>
<dbReference type="GO" id="GO:0005829">
    <property type="term" value="C:cytosol"/>
    <property type="evidence" value="ECO:0007669"/>
    <property type="project" value="TreeGrafter"/>
</dbReference>
<dbReference type="PANTHER" id="PTHR47396:SF1">
    <property type="entry name" value="ATP-DEPENDENT HELICASE IRC3-RELATED"/>
    <property type="match status" value="1"/>
</dbReference>
<dbReference type="EMBL" id="JACICY010000017">
    <property type="protein sequence ID" value="MBB3862588.1"/>
    <property type="molecule type" value="Genomic_DNA"/>
</dbReference>
<dbReference type="InterPro" id="IPR006935">
    <property type="entry name" value="Helicase/UvrB_N"/>
</dbReference>
<dbReference type="SUPFAM" id="SSF52540">
    <property type="entry name" value="P-loop containing nucleoside triphosphate hydrolases"/>
    <property type="match status" value="1"/>
</dbReference>
<keyword evidence="3" id="KW-0067">ATP-binding</keyword>
<evidence type="ECO:0000256" key="1">
    <source>
        <dbReference type="SAM" id="MobiDB-lite"/>
    </source>
</evidence>
<feature type="domain" description="Helicase ATP-binding" evidence="2">
    <location>
        <begin position="28"/>
        <end position="212"/>
    </location>
</feature>
<keyword evidence="4" id="KW-1185">Reference proteome</keyword>
<dbReference type="GO" id="GO:0003677">
    <property type="term" value="F:DNA binding"/>
    <property type="evidence" value="ECO:0007669"/>
    <property type="project" value="InterPro"/>
</dbReference>
<dbReference type="PANTHER" id="PTHR47396">
    <property type="entry name" value="TYPE I RESTRICTION ENZYME ECOKI R PROTEIN"/>
    <property type="match status" value="1"/>
</dbReference>
<name>A0A7W6A0N3_9SPHN</name>